<evidence type="ECO:0000256" key="1">
    <source>
        <dbReference type="SAM" id="MobiDB-lite"/>
    </source>
</evidence>
<evidence type="ECO:0000259" key="2">
    <source>
        <dbReference type="PROSITE" id="PS50994"/>
    </source>
</evidence>
<reference evidence="4" key="1">
    <citation type="journal article" date="2013" name="Proc. Natl. Acad. Sci. U.S.A.">
        <title>Genome structure and metabolic features in the red seaweed Chondrus crispus shed light on evolution of the Archaeplastida.</title>
        <authorList>
            <person name="Collen J."/>
            <person name="Porcel B."/>
            <person name="Carre W."/>
            <person name="Ball S.G."/>
            <person name="Chaparro C."/>
            <person name="Tonon T."/>
            <person name="Barbeyron T."/>
            <person name="Michel G."/>
            <person name="Noel B."/>
            <person name="Valentin K."/>
            <person name="Elias M."/>
            <person name="Artiguenave F."/>
            <person name="Arun A."/>
            <person name="Aury J.M."/>
            <person name="Barbosa-Neto J.F."/>
            <person name="Bothwell J.H."/>
            <person name="Bouget F.Y."/>
            <person name="Brillet L."/>
            <person name="Cabello-Hurtado F."/>
            <person name="Capella-Gutierrez S."/>
            <person name="Charrier B."/>
            <person name="Cladiere L."/>
            <person name="Cock J.M."/>
            <person name="Coelho S.M."/>
            <person name="Colleoni C."/>
            <person name="Czjzek M."/>
            <person name="Da Silva C."/>
            <person name="Delage L."/>
            <person name="Denoeud F."/>
            <person name="Deschamps P."/>
            <person name="Dittami S.M."/>
            <person name="Gabaldon T."/>
            <person name="Gachon C.M."/>
            <person name="Groisillier A."/>
            <person name="Herve C."/>
            <person name="Jabbari K."/>
            <person name="Katinka M."/>
            <person name="Kloareg B."/>
            <person name="Kowalczyk N."/>
            <person name="Labadie K."/>
            <person name="Leblanc C."/>
            <person name="Lopez P.J."/>
            <person name="McLachlan D.H."/>
            <person name="Meslet-Cladiere L."/>
            <person name="Moustafa A."/>
            <person name="Nehr Z."/>
            <person name="Nyvall Collen P."/>
            <person name="Panaud O."/>
            <person name="Partensky F."/>
            <person name="Poulain J."/>
            <person name="Rensing S.A."/>
            <person name="Rousvoal S."/>
            <person name="Samson G."/>
            <person name="Symeonidi A."/>
            <person name="Weissenbach J."/>
            <person name="Zambounis A."/>
            <person name="Wincker P."/>
            <person name="Boyen C."/>
        </authorList>
    </citation>
    <scope>NUCLEOTIDE SEQUENCE [LARGE SCALE GENOMIC DNA]</scope>
    <source>
        <strain evidence="4">cv. Stackhouse</strain>
    </source>
</reference>
<dbReference type="PANTHER" id="PTHR37984:SF5">
    <property type="entry name" value="PROTEIN NYNRIN-LIKE"/>
    <property type="match status" value="1"/>
</dbReference>
<dbReference type="InterPro" id="IPR050951">
    <property type="entry name" value="Retrovirus_Pol_polyprotein"/>
</dbReference>
<dbReference type="PANTHER" id="PTHR37984">
    <property type="entry name" value="PROTEIN CBG26694"/>
    <property type="match status" value="1"/>
</dbReference>
<accession>R7QHL8</accession>
<protein>
    <recommendedName>
        <fullName evidence="2">Integrase catalytic domain-containing protein</fullName>
    </recommendedName>
</protein>
<dbReference type="GO" id="GO:0003676">
    <property type="term" value="F:nucleic acid binding"/>
    <property type="evidence" value="ECO:0007669"/>
    <property type="project" value="InterPro"/>
</dbReference>
<evidence type="ECO:0000313" key="3">
    <source>
        <dbReference type="EMBL" id="CDF37987.1"/>
    </source>
</evidence>
<dbReference type="PROSITE" id="PS50994">
    <property type="entry name" value="INTEGRASE"/>
    <property type="match status" value="1"/>
</dbReference>
<feature type="compositionally biased region" description="Basic residues" evidence="1">
    <location>
        <begin position="473"/>
        <end position="483"/>
    </location>
</feature>
<dbReference type="GO" id="GO:0015074">
    <property type="term" value="P:DNA integration"/>
    <property type="evidence" value="ECO:0007669"/>
    <property type="project" value="InterPro"/>
</dbReference>
<dbReference type="Proteomes" id="UP000012073">
    <property type="component" value="Unassembled WGS sequence"/>
</dbReference>
<dbReference type="InterPro" id="IPR036397">
    <property type="entry name" value="RNaseH_sf"/>
</dbReference>
<feature type="region of interest" description="Disordered" evidence="1">
    <location>
        <begin position="470"/>
        <end position="493"/>
    </location>
</feature>
<dbReference type="SUPFAM" id="SSF53098">
    <property type="entry name" value="Ribonuclease H-like"/>
    <property type="match status" value="1"/>
</dbReference>
<dbReference type="InterPro" id="IPR012337">
    <property type="entry name" value="RNaseH-like_sf"/>
</dbReference>
<name>R7QHL8_CHOCR</name>
<dbReference type="Gene3D" id="3.30.420.10">
    <property type="entry name" value="Ribonuclease H-like superfamily/Ribonuclease H"/>
    <property type="match status" value="1"/>
</dbReference>
<dbReference type="OrthoDB" id="5664at2759"/>
<feature type="compositionally biased region" description="Polar residues" evidence="1">
    <location>
        <begin position="484"/>
        <end position="493"/>
    </location>
</feature>
<dbReference type="InterPro" id="IPR001584">
    <property type="entry name" value="Integrase_cat-core"/>
</dbReference>
<dbReference type="GeneID" id="17325567"/>
<dbReference type="EMBL" id="HG001890">
    <property type="protein sequence ID" value="CDF37987.1"/>
    <property type="molecule type" value="Genomic_DNA"/>
</dbReference>
<dbReference type="PhylomeDB" id="R7QHL8"/>
<keyword evidence="4" id="KW-1185">Reference proteome</keyword>
<dbReference type="Gramene" id="CDF37987">
    <property type="protein sequence ID" value="CDF37987"/>
    <property type="gene ID" value="CHC_T00005980001"/>
</dbReference>
<proteinExistence type="predicted"/>
<organism evidence="3 4">
    <name type="scientific">Chondrus crispus</name>
    <name type="common">Carrageen Irish moss</name>
    <name type="synonym">Polymorpha crispa</name>
    <dbReference type="NCBI Taxonomy" id="2769"/>
    <lineage>
        <taxon>Eukaryota</taxon>
        <taxon>Rhodophyta</taxon>
        <taxon>Florideophyceae</taxon>
        <taxon>Rhodymeniophycidae</taxon>
        <taxon>Gigartinales</taxon>
        <taxon>Gigartinaceae</taxon>
        <taxon>Chondrus</taxon>
    </lineage>
</organism>
<gene>
    <name evidence="3" type="ORF">CHC_T00005980001</name>
</gene>
<sequence>MHAQLSLGEQDTFRGLILDTGANRSSCMSLSQYKAYCRENNVPLSIDRTEGRTVSGFGGSKRGSLGSAIIPVPFVDLNVVLHVKFQIFSHNSPSLLCLRDMREGGLDISVQKLSISYKHRNQSVSLENDFMVHNWKSEDVVNSLYSEKELRKLHRNFGHPSVSALTNLLKRANPDHMDREVQDVIMRLTKACTTCATHASRPRRFKLTVGTNDLKFNHTLAVDIMTLNGKPLLHVVDEATHYTSAVFLNRQRASDTWKGLLRCWSRVYLGPPDFLRMDQGTNFIAKEFVESATAEGITVLPAPIESPSTMSHVERYHAPLRAALKKIRDSLPTSESDSDCLQMALKAVNDTIGPEGLCPTLLVYGALPRHPLSAPNTSQLERAKSMDDAMDSVRKVQAQRRVAFGLRHPGGPKAKENSEELSRLPAGSPVYVYRNTTEKWDGPYPFIHIDGETVVVQLPRGRKIFRSNVVKPQTRHHSRKKTSKGAQLNHPSNLAMNQEQLRRTRTSYVQISLYKQCLVLEVTYGSIAEKSRLVAQNYKDKGASSIATKSPTISRMGQRVAMATAAIFREHQSYIRDISQAYLQSESPLERQIFLRPPKEMNLGADVVLCVLKPLYGVPESRLHWFVTYWTHHRERLSMKSTTGDPCLLYRSGDMHAEGVTALQVDDSFGHGTVEFLKDEERESKRIKCKPRKILKIGETTSFNGCQITVERNRVHLLRQMDKLGKISKPRNQDELVSVRALLQCIGCCTRPDLCAPVQLLASEVNNPEASTYSKMGSIVERCHNTNDMGLTFIPLERSSLRLALFTDTSFANAVDTNRKLAVSFS</sequence>
<evidence type="ECO:0000313" key="4">
    <source>
        <dbReference type="Proteomes" id="UP000012073"/>
    </source>
</evidence>
<dbReference type="AlphaFoldDB" id="R7QHL8"/>
<dbReference type="KEGG" id="ccp:CHC_T00005980001"/>
<feature type="domain" description="Integrase catalytic" evidence="2">
    <location>
        <begin position="198"/>
        <end position="376"/>
    </location>
</feature>
<dbReference type="RefSeq" id="XP_005717856.1">
    <property type="nucleotide sequence ID" value="XM_005717799.1"/>
</dbReference>